<keyword evidence="2" id="KW-1185">Reference proteome</keyword>
<accession>A0A1I5PBX3</accession>
<reference evidence="1 2" key="1">
    <citation type="submission" date="2016-10" db="EMBL/GenBank/DDBJ databases">
        <authorList>
            <person name="de Groot N.N."/>
        </authorList>
    </citation>
    <scope>NUCLEOTIDE SEQUENCE [LARGE SCALE GENOMIC DNA]</scope>
    <source>
        <strain evidence="2">E92,LMG 26720,CCM 7988</strain>
    </source>
</reference>
<evidence type="ECO:0000313" key="2">
    <source>
        <dbReference type="Proteomes" id="UP000199306"/>
    </source>
</evidence>
<name>A0A1I5PBX3_9BACT</name>
<dbReference type="EMBL" id="FOXH01000002">
    <property type="protein sequence ID" value="SFP31624.1"/>
    <property type="molecule type" value="Genomic_DNA"/>
</dbReference>
<organism evidence="1 2">
    <name type="scientific">Pseudarcicella hirudinis</name>
    <dbReference type="NCBI Taxonomy" id="1079859"/>
    <lineage>
        <taxon>Bacteria</taxon>
        <taxon>Pseudomonadati</taxon>
        <taxon>Bacteroidota</taxon>
        <taxon>Cytophagia</taxon>
        <taxon>Cytophagales</taxon>
        <taxon>Flectobacillaceae</taxon>
        <taxon>Pseudarcicella</taxon>
    </lineage>
</organism>
<evidence type="ECO:0000313" key="1">
    <source>
        <dbReference type="EMBL" id="SFP31624.1"/>
    </source>
</evidence>
<dbReference type="OrthoDB" id="118532at2"/>
<gene>
    <name evidence="1" type="ORF">SAMN04515674_102399</name>
</gene>
<dbReference type="STRING" id="1079859.SAMN04515674_102399"/>
<proteinExistence type="predicted"/>
<evidence type="ECO:0008006" key="3">
    <source>
        <dbReference type="Google" id="ProtNLM"/>
    </source>
</evidence>
<dbReference type="AlphaFoldDB" id="A0A1I5PBX3"/>
<protein>
    <recommendedName>
        <fullName evidence="3">3-keto-disaccharide hydrolase domain-containing protein</fullName>
    </recommendedName>
</protein>
<dbReference type="Proteomes" id="UP000199306">
    <property type="component" value="Unassembled WGS sequence"/>
</dbReference>
<dbReference type="RefSeq" id="WP_092013162.1">
    <property type="nucleotide sequence ID" value="NZ_FOXH01000002.1"/>
</dbReference>
<sequence>MTLNRFLSIIMILTLPSCSWGQSKGVAYNLYDLNNKGELQAFNRTLSSVTDQNRKGIRFSEKEGDGVAWIDGINFTNGVIELDIKGKDVLQQSFVGLAFHGKDEKTFDAVYFRPFNFRSTDPVRRIHAVQYISHPDFPWDKLRETQNGKYEKALSSAPDPNEWFHVKIIVEYPLVSVFVNNSSEYSLSVNKLNDRKGGKIGLWVGNNSGGDFADLVITDRK</sequence>
<dbReference type="Gene3D" id="2.60.120.560">
    <property type="entry name" value="Exo-inulinase, domain 1"/>
    <property type="match status" value="1"/>
</dbReference>